<keyword evidence="5 6" id="KW-0624">Polysaccharide degradation</keyword>
<feature type="chain" id="PRO_5039762045" description="Endoglucanase" evidence="7">
    <location>
        <begin position="23"/>
        <end position="585"/>
    </location>
</feature>
<dbReference type="PROSITE" id="PS51257">
    <property type="entry name" value="PROKAR_LIPOPROTEIN"/>
    <property type="match status" value="1"/>
</dbReference>
<evidence type="ECO:0000256" key="6">
    <source>
        <dbReference type="PROSITE-ProRule" id="PRU10059"/>
    </source>
</evidence>
<dbReference type="GO" id="GO:0030245">
    <property type="term" value="P:cellulose catabolic process"/>
    <property type="evidence" value="ECO:0007669"/>
    <property type="project" value="UniProtKB-KW"/>
</dbReference>
<keyword evidence="7" id="KW-0732">Signal</keyword>
<dbReference type="SUPFAM" id="SSF48208">
    <property type="entry name" value="Six-hairpin glycosidases"/>
    <property type="match status" value="1"/>
</dbReference>
<dbReference type="AlphaFoldDB" id="A0A9D2E7Q8"/>
<dbReference type="InterPro" id="IPR008928">
    <property type="entry name" value="6-hairpin_glycosidase_sf"/>
</dbReference>
<gene>
    <name evidence="10" type="ORF">H9814_02325</name>
</gene>
<proteinExistence type="inferred from homology"/>
<dbReference type="InterPro" id="IPR001701">
    <property type="entry name" value="Glyco_hydro_9"/>
</dbReference>
<dbReference type="GO" id="GO:0008810">
    <property type="term" value="F:cellulase activity"/>
    <property type="evidence" value="ECO:0007669"/>
    <property type="project" value="UniProtKB-EC"/>
</dbReference>
<dbReference type="EC" id="3.2.1.4" evidence="7"/>
<dbReference type="PROSITE" id="PS00592">
    <property type="entry name" value="GH9_2"/>
    <property type="match status" value="1"/>
</dbReference>
<dbReference type="Gene3D" id="1.50.10.10">
    <property type="match status" value="1"/>
</dbReference>
<comment type="similarity">
    <text evidence="1 6 7">Belongs to the glycosyl hydrolase 9 (cellulase E) family.</text>
</comment>
<feature type="signal peptide" evidence="7">
    <location>
        <begin position="1"/>
        <end position="22"/>
    </location>
</feature>
<keyword evidence="2 6" id="KW-0378">Hydrolase</keyword>
<dbReference type="CDD" id="cd02850">
    <property type="entry name" value="E_set_Cellulase_N"/>
    <property type="match status" value="1"/>
</dbReference>
<dbReference type="InterPro" id="IPR018221">
    <property type="entry name" value="Glyco_hydro_9_His_AS"/>
</dbReference>
<name>A0A9D2E7Q8_9BACE</name>
<dbReference type="Proteomes" id="UP000824028">
    <property type="component" value="Unassembled WGS sequence"/>
</dbReference>
<reference evidence="10" key="1">
    <citation type="journal article" date="2021" name="PeerJ">
        <title>Extensive microbial diversity within the chicken gut microbiome revealed by metagenomics and culture.</title>
        <authorList>
            <person name="Gilroy R."/>
            <person name="Ravi A."/>
            <person name="Getino M."/>
            <person name="Pursley I."/>
            <person name="Horton D.L."/>
            <person name="Alikhan N.F."/>
            <person name="Baker D."/>
            <person name="Gharbi K."/>
            <person name="Hall N."/>
            <person name="Watson M."/>
            <person name="Adriaenssens E.M."/>
            <person name="Foster-Nyarko E."/>
            <person name="Jarju S."/>
            <person name="Secka A."/>
            <person name="Antonio M."/>
            <person name="Oren A."/>
            <person name="Chaudhuri R.R."/>
            <person name="La Ragione R."/>
            <person name="Hildebrand F."/>
            <person name="Pallen M.J."/>
        </authorList>
    </citation>
    <scope>NUCLEOTIDE SEQUENCE</scope>
    <source>
        <strain evidence="10">ChiHjej9B8-1298</strain>
    </source>
</reference>
<evidence type="ECO:0000256" key="3">
    <source>
        <dbReference type="ARBA" id="ARBA00023277"/>
    </source>
</evidence>
<evidence type="ECO:0000256" key="2">
    <source>
        <dbReference type="ARBA" id="ARBA00022801"/>
    </source>
</evidence>
<dbReference type="Gene3D" id="2.60.40.10">
    <property type="entry name" value="Immunoglobulins"/>
    <property type="match status" value="1"/>
</dbReference>
<feature type="active site" evidence="6">
    <location>
        <position position="506"/>
    </location>
</feature>
<evidence type="ECO:0000256" key="7">
    <source>
        <dbReference type="RuleBase" id="RU361166"/>
    </source>
</evidence>
<evidence type="ECO:0000256" key="4">
    <source>
        <dbReference type="ARBA" id="ARBA00023295"/>
    </source>
</evidence>
<keyword evidence="4 6" id="KW-0326">Glycosidase</keyword>
<sequence length="585" mass="63864">MKSKLISFGILAGGLAACSQPAADVIRLNQVGYFPSQEKVAVANTAGVTDFTVVNAATGEEVLKGTTTVTTSNPWSQTARSTMDFSSLNQPGTYWLLAGGDTATFEIKDRPLAVVADAALKSFYYQRTGMPIEEKYAGQWNRPAGHPDTQVLIHPSAAGPARKAGDVISSPKGWYDAGDYNKYIVNSAFSIGLMQAIYRLFPDYFAKQNVNIPESGNNTPDLLDEMYYNLDWMLTMQDPADGGVYHKLTTPNFEGFVKPTECKQPRYVVQKSVTATLDFAAVMAQASMIFKPYQKDYPGFSAKALRAAERAYSWAEKNPDALYKQADLNEKYDPDIQTGEYGDTDATDELFWAASELFYATGKQAYMVKAVKSSPRSYLPPSWGNVSALGVFAWLLPERELKGVTEEAMEGTLKSYLQAYATNVVKGANQSAFHAPYGDEEADFFWGCLSELCANQATSLVYAYMVGDNNNFLINAYRNMDYILGRNPLGYCYVTGLGAKSPMHPHHRLSASDGIDAPLPGFLVGGPNPGQQDGQFVKYPSNLPDESYVDEEGSYASNEIAINWSAGLVAAASALDALSQRMSAE</sequence>
<evidence type="ECO:0000259" key="9">
    <source>
        <dbReference type="Pfam" id="PF02927"/>
    </source>
</evidence>
<dbReference type="SUPFAM" id="SSF81296">
    <property type="entry name" value="E set domains"/>
    <property type="match status" value="1"/>
</dbReference>
<dbReference type="InterPro" id="IPR004197">
    <property type="entry name" value="Cellulase_Ig-like"/>
</dbReference>
<organism evidence="10 11">
    <name type="scientific">Candidatus Bacteroides merdigallinarum</name>
    <dbReference type="NCBI Taxonomy" id="2838473"/>
    <lineage>
        <taxon>Bacteria</taxon>
        <taxon>Pseudomonadati</taxon>
        <taxon>Bacteroidota</taxon>
        <taxon>Bacteroidia</taxon>
        <taxon>Bacteroidales</taxon>
        <taxon>Bacteroidaceae</taxon>
        <taxon>Bacteroides</taxon>
    </lineage>
</organism>
<evidence type="ECO:0000259" key="8">
    <source>
        <dbReference type="Pfam" id="PF00759"/>
    </source>
</evidence>
<feature type="domain" description="Glycoside hydrolase family 9" evidence="8">
    <location>
        <begin position="116"/>
        <end position="571"/>
    </location>
</feature>
<evidence type="ECO:0000313" key="10">
    <source>
        <dbReference type="EMBL" id="HIZ32372.1"/>
    </source>
</evidence>
<evidence type="ECO:0000256" key="5">
    <source>
        <dbReference type="ARBA" id="ARBA00023326"/>
    </source>
</evidence>
<accession>A0A9D2E7Q8</accession>
<dbReference type="InterPro" id="IPR013783">
    <property type="entry name" value="Ig-like_fold"/>
</dbReference>
<dbReference type="InterPro" id="IPR012341">
    <property type="entry name" value="6hp_glycosidase-like_sf"/>
</dbReference>
<dbReference type="EMBL" id="DXBX01000019">
    <property type="protein sequence ID" value="HIZ32372.1"/>
    <property type="molecule type" value="Genomic_DNA"/>
</dbReference>
<feature type="domain" description="Cellulase Ig-like" evidence="9">
    <location>
        <begin position="24"/>
        <end position="102"/>
    </location>
</feature>
<dbReference type="Pfam" id="PF02927">
    <property type="entry name" value="CelD_N"/>
    <property type="match status" value="1"/>
</dbReference>
<comment type="caution">
    <text evidence="10">The sequence shown here is derived from an EMBL/GenBank/DDBJ whole genome shotgun (WGS) entry which is preliminary data.</text>
</comment>
<evidence type="ECO:0000256" key="1">
    <source>
        <dbReference type="ARBA" id="ARBA00007072"/>
    </source>
</evidence>
<dbReference type="InterPro" id="IPR014756">
    <property type="entry name" value="Ig_E-set"/>
</dbReference>
<dbReference type="PANTHER" id="PTHR22298">
    <property type="entry name" value="ENDO-1,4-BETA-GLUCANASE"/>
    <property type="match status" value="1"/>
</dbReference>
<comment type="catalytic activity">
    <reaction evidence="7">
        <text>Endohydrolysis of (1-&gt;4)-beta-D-glucosidic linkages in cellulose, lichenin and cereal beta-D-glucans.</text>
        <dbReference type="EC" id="3.2.1.4"/>
    </reaction>
</comment>
<keyword evidence="7" id="KW-0136">Cellulose degradation</keyword>
<evidence type="ECO:0000313" key="11">
    <source>
        <dbReference type="Proteomes" id="UP000824028"/>
    </source>
</evidence>
<dbReference type="Pfam" id="PF00759">
    <property type="entry name" value="Glyco_hydro_9"/>
    <property type="match status" value="1"/>
</dbReference>
<keyword evidence="3 6" id="KW-0119">Carbohydrate metabolism</keyword>
<reference evidence="10" key="2">
    <citation type="submission" date="2021-04" db="EMBL/GenBank/DDBJ databases">
        <authorList>
            <person name="Gilroy R."/>
        </authorList>
    </citation>
    <scope>NUCLEOTIDE SEQUENCE</scope>
    <source>
        <strain evidence="10">ChiHjej9B8-1298</strain>
    </source>
</reference>
<protein>
    <recommendedName>
        <fullName evidence="7">Endoglucanase</fullName>
        <ecNumber evidence="7">3.2.1.4</ecNumber>
    </recommendedName>
</protein>